<keyword evidence="2 3" id="KW-0378">Hydrolase</keyword>
<dbReference type="SUPFAM" id="SSF53474">
    <property type="entry name" value="alpha/beta-Hydrolases"/>
    <property type="match status" value="1"/>
</dbReference>
<dbReference type="InterPro" id="IPR050309">
    <property type="entry name" value="Type-B_Carboxylest/Lipase"/>
</dbReference>
<reference evidence="5" key="1">
    <citation type="submission" date="2023-06" db="EMBL/GenBank/DDBJ databases">
        <authorList>
            <person name="Jiang Y."/>
            <person name="Liu Q."/>
        </authorList>
    </citation>
    <scope>NUCLEOTIDE SEQUENCE</scope>
    <source>
        <strain evidence="5">CGMCC 1.12090</strain>
    </source>
</reference>
<dbReference type="Proteomes" id="UP001169027">
    <property type="component" value="Unassembled WGS sequence"/>
</dbReference>
<feature type="domain" description="Carboxylesterase type B" evidence="4">
    <location>
        <begin position="21"/>
        <end position="502"/>
    </location>
</feature>
<evidence type="ECO:0000256" key="2">
    <source>
        <dbReference type="ARBA" id="ARBA00022801"/>
    </source>
</evidence>
<protein>
    <recommendedName>
        <fullName evidence="3">Carboxylic ester hydrolase</fullName>
        <ecNumber evidence="3">3.1.1.-</ecNumber>
    </recommendedName>
</protein>
<accession>A0ABT8SH29</accession>
<organism evidence="5 6">
    <name type="scientific">Variovorax ginsengisoli</name>
    <dbReference type="NCBI Taxonomy" id="363844"/>
    <lineage>
        <taxon>Bacteria</taxon>
        <taxon>Pseudomonadati</taxon>
        <taxon>Pseudomonadota</taxon>
        <taxon>Betaproteobacteria</taxon>
        <taxon>Burkholderiales</taxon>
        <taxon>Comamonadaceae</taxon>
        <taxon>Variovorax</taxon>
    </lineage>
</organism>
<evidence type="ECO:0000256" key="3">
    <source>
        <dbReference type="RuleBase" id="RU361235"/>
    </source>
</evidence>
<dbReference type="EC" id="3.1.1.-" evidence="3"/>
<dbReference type="InterPro" id="IPR019826">
    <property type="entry name" value="Carboxylesterase_B_AS"/>
</dbReference>
<evidence type="ECO:0000313" key="5">
    <source>
        <dbReference type="EMBL" id="MDO1536811.1"/>
    </source>
</evidence>
<name>A0ABT8SH29_9BURK</name>
<dbReference type="Gene3D" id="3.40.50.1820">
    <property type="entry name" value="alpha/beta hydrolase"/>
    <property type="match status" value="1"/>
</dbReference>
<comment type="caution">
    <text evidence="5">The sequence shown here is derived from an EMBL/GenBank/DDBJ whole genome shotgun (WGS) entry which is preliminary data.</text>
</comment>
<dbReference type="RefSeq" id="WP_301815022.1">
    <property type="nucleotide sequence ID" value="NZ_JAUJZH010000032.1"/>
</dbReference>
<proteinExistence type="inferred from homology"/>
<keyword evidence="6" id="KW-1185">Reference proteome</keyword>
<evidence type="ECO:0000259" key="4">
    <source>
        <dbReference type="Pfam" id="PF00135"/>
    </source>
</evidence>
<comment type="similarity">
    <text evidence="1 3">Belongs to the type-B carboxylesterase/lipase family.</text>
</comment>
<gene>
    <name evidence="5" type="ORF">Q2T77_31535</name>
</gene>
<dbReference type="Pfam" id="PF00135">
    <property type="entry name" value="COesterase"/>
    <property type="match status" value="1"/>
</dbReference>
<dbReference type="PROSITE" id="PS00122">
    <property type="entry name" value="CARBOXYLESTERASE_B_1"/>
    <property type="match status" value="1"/>
</dbReference>
<dbReference type="PANTHER" id="PTHR11559">
    <property type="entry name" value="CARBOXYLESTERASE"/>
    <property type="match status" value="1"/>
</dbReference>
<dbReference type="InterPro" id="IPR029058">
    <property type="entry name" value="AB_hydrolase_fold"/>
</dbReference>
<sequence>MRHDPQQPMPSLAAAPVPGAETVRVDGGLLAGVRDAATGVRAYLGVPFAAPPVGDLRWRPPAPVVPWDGVRRADRFAPQCVQPGRAADSVYAEFSGVQPMSEDCLCLNLWTPAAAADEALPVMVWIHGGAFQQGSAANPVFVRGDLARQGVVLVTINYRLGPFGFMAHPELSAEAGGSSGNYGLLDMAAALRWVQRNVAAFGGDPAKVTVFGQSAGGHGVVALMASPEARGLFRHAIAQSFGISPTEDLAAGEAQGLAFADGDAIASLRALTAEQLLQRYLAQGTRFMPIVDGRFLTRTLAETFGAGEQQAVPFLTGWNRDEGTAFPAAASAEAFRAQLKRRFGERAGEAEAFYPANDDAQAAASSRALFGDGLFAGGVHAAARAQALRAPTYVYHFAHLQPFRPGQRYREADPAMALGVFHSSEYPYVFGTTRELTRDWGAEDDRMTALMQGCWIRFAKTGNPNGEGLPHWPLFDHGRPTVLELKPEPELVDVPRRAQLRFVA</sequence>
<dbReference type="InterPro" id="IPR002018">
    <property type="entry name" value="CarbesteraseB"/>
</dbReference>
<dbReference type="EMBL" id="JAUKVY010000032">
    <property type="protein sequence ID" value="MDO1536811.1"/>
    <property type="molecule type" value="Genomic_DNA"/>
</dbReference>
<evidence type="ECO:0000313" key="6">
    <source>
        <dbReference type="Proteomes" id="UP001169027"/>
    </source>
</evidence>
<evidence type="ECO:0000256" key="1">
    <source>
        <dbReference type="ARBA" id="ARBA00005964"/>
    </source>
</evidence>